<organism evidence="1 2">
    <name type="scientific">Phytoactinopolyspora alkaliphila</name>
    <dbReference type="NCBI Taxonomy" id="1783498"/>
    <lineage>
        <taxon>Bacteria</taxon>
        <taxon>Bacillati</taxon>
        <taxon>Actinomycetota</taxon>
        <taxon>Actinomycetes</taxon>
        <taxon>Jiangellales</taxon>
        <taxon>Jiangellaceae</taxon>
        <taxon>Phytoactinopolyspora</taxon>
    </lineage>
</organism>
<accession>A0A6N9YQT7</accession>
<protein>
    <submittedName>
        <fullName evidence="1">Uncharacterized protein</fullName>
    </submittedName>
</protein>
<comment type="caution">
    <text evidence="1">The sequence shown here is derived from an EMBL/GenBank/DDBJ whole genome shotgun (WGS) entry which is preliminary data.</text>
</comment>
<dbReference type="Proteomes" id="UP000469185">
    <property type="component" value="Unassembled WGS sequence"/>
</dbReference>
<keyword evidence="2" id="KW-1185">Reference proteome</keyword>
<dbReference type="RefSeq" id="WP_163820069.1">
    <property type="nucleotide sequence ID" value="NZ_JAAGOB010000010.1"/>
</dbReference>
<reference evidence="1 2" key="1">
    <citation type="submission" date="2020-02" db="EMBL/GenBank/DDBJ databases">
        <authorList>
            <person name="Li X.-J."/>
            <person name="Feng X.-M."/>
        </authorList>
    </citation>
    <scope>NUCLEOTIDE SEQUENCE [LARGE SCALE GENOMIC DNA]</scope>
    <source>
        <strain evidence="1 2">CGMCC 4.7225</strain>
    </source>
</reference>
<name>A0A6N9YQT7_9ACTN</name>
<evidence type="ECO:0000313" key="2">
    <source>
        <dbReference type="Proteomes" id="UP000469185"/>
    </source>
</evidence>
<gene>
    <name evidence="1" type="ORF">G1H11_18515</name>
</gene>
<proteinExistence type="predicted"/>
<dbReference type="AlphaFoldDB" id="A0A6N9YQT7"/>
<evidence type="ECO:0000313" key="1">
    <source>
        <dbReference type="EMBL" id="NED97295.1"/>
    </source>
</evidence>
<sequence>MAVRDIGWVTIAANGSHSWFVHGWTSREAVTYSIVVFPGSGPGVLYPKAHATLTQGEHFQHVNGTFAQKVYIKNNAPFNSCNVHLIAQVESL</sequence>
<dbReference type="EMBL" id="JAAGOB010000010">
    <property type="protein sequence ID" value="NED97295.1"/>
    <property type="molecule type" value="Genomic_DNA"/>
</dbReference>